<proteinExistence type="predicted"/>
<dbReference type="Proteomes" id="UP001516400">
    <property type="component" value="Unassembled WGS sequence"/>
</dbReference>
<dbReference type="EMBL" id="JABFTP020000144">
    <property type="protein sequence ID" value="KAL3282940.1"/>
    <property type="molecule type" value="Genomic_DNA"/>
</dbReference>
<organism evidence="2 3">
    <name type="scientific">Cryptolaemus montrouzieri</name>
    <dbReference type="NCBI Taxonomy" id="559131"/>
    <lineage>
        <taxon>Eukaryota</taxon>
        <taxon>Metazoa</taxon>
        <taxon>Ecdysozoa</taxon>
        <taxon>Arthropoda</taxon>
        <taxon>Hexapoda</taxon>
        <taxon>Insecta</taxon>
        <taxon>Pterygota</taxon>
        <taxon>Neoptera</taxon>
        <taxon>Endopterygota</taxon>
        <taxon>Coleoptera</taxon>
        <taxon>Polyphaga</taxon>
        <taxon>Cucujiformia</taxon>
        <taxon>Coccinelloidea</taxon>
        <taxon>Coccinellidae</taxon>
        <taxon>Scymninae</taxon>
        <taxon>Scymnini</taxon>
        <taxon>Cryptolaemus</taxon>
    </lineage>
</organism>
<name>A0ABD2NW99_9CUCU</name>
<feature type="region of interest" description="Disordered" evidence="1">
    <location>
        <begin position="38"/>
        <end position="62"/>
    </location>
</feature>
<accession>A0ABD2NW99</accession>
<dbReference type="AlphaFoldDB" id="A0ABD2NW99"/>
<feature type="compositionally biased region" description="Basic and acidic residues" evidence="1">
    <location>
        <begin position="38"/>
        <end position="53"/>
    </location>
</feature>
<evidence type="ECO:0000313" key="3">
    <source>
        <dbReference type="Proteomes" id="UP001516400"/>
    </source>
</evidence>
<keyword evidence="3" id="KW-1185">Reference proteome</keyword>
<protein>
    <submittedName>
        <fullName evidence="2">Uncharacterized protein</fullName>
    </submittedName>
</protein>
<comment type="caution">
    <text evidence="2">The sequence shown here is derived from an EMBL/GenBank/DDBJ whole genome shotgun (WGS) entry which is preliminary data.</text>
</comment>
<sequence length="99" mass="11309">MATHKSNLDKEIVQSIPEKKVHEGSNITLLSERMIADHSEGEENIVEKEEVEPRPGSSSKPKNEIIWKKHLQLESPQFIWSTPPTSQIDSPHASIDYFF</sequence>
<evidence type="ECO:0000256" key="1">
    <source>
        <dbReference type="SAM" id="MobiDB-lite"/>
    </source>
</evidence>
<gene>
    <name evidence="2" type="ORF">HHI36_006098</name>
</gene>
<evidence type="ECO:0000313" key="2">
    <source>
        <dbReference type="EMBL" id="KAL3282940.1"/>
    </source>
</evidence>
<reference evidence="2 3" key="1">
    <citation type="journal article" date="2021" name="BMC Biol.">
        <title>Horizontally acquired antibacterial genes associated with adaptive radiation of ladybird beetles.</title>
        <authorList>
            <person name="Li H.S."/>
            <person name="Tang X.F."/>
            <person name="Huang Y.H."/>
            <person name="Xu Z.Y."/>
            <person name="Chen M.L."/>
            <person name="Du X.Y."/>
            <person name="Qiu B.Y."/>
            <person name="Chen P.T."/>
            <person name="Zhang W."/>
            <person name="Slipinski A."/>
            <person name="Escalona H.E."/>
            <person name="Waterhouse R.M."/>
            <person name="Zwick A."/>
            <person name="Pang H."/>
        </authorList>
    </citation>
    <scope>NUCLEOTIDE SEQUENCE [LARGE SCALE GENOMIC DNA]</scope>
    <source>
        <strain evidence="2">SYSU2018</strain>
    </source>
</reference>